<comment type="subunit">
    <text evidence="7">Heterotetramer of 2 MoaD subunits and 2 MoaE subunits. Also stable as homodimer. The enzyme changes between these two forms during catalysis.</text>
</comment>
<dbReference type="RefSeq" id="WP_092615046.1">
    <property type="nucleotide sequence ID" value="NZ_FNCV01000001.1"/>
</dbReference>
<evidence type="ECO:0000256" key="6">
    <source>
        <dbReference type="ARBA" id="ARBA00025448"/>
    </source>
</evidence>
<dbReference type="Proteomes" id="UP000217076">
    <property type="component" value="Unassembled WGS sequence"/>
</dbReference>
<keyword evidence="5" id="KW-0501">Molybdenum cofactor biosynthesis</keyword>
<evidence type="ECO:0000256" key="7">
    <source>
        <dbReference type="ARBA" id="ARBA00026066"/>
    </source>
</evidence>
<evidence type="ECO:0000313" key="14">
    <source>
        <dbReference type="Proteomes" id="UP000217076"/>
    </source>
</evidence>
<comment type="pathway">
    <text evidence="1">Cofactor biosynthesis; molybdopterin biosynthesis.</text>
</comment>
<dbReference type="CDD" id="cd00756">
    <property type="entry name" value="MoaE"/>
    <property type="match status" value="1"/>
</dbReference>
<dbReference type="SUPFAM" id="SSF54690">
    <property type="entry name" value="Molybdopterin synthase subunit MoaE"/>
    <property type="match status" value="1"/>
</dbReference>
<keyword evidence="14" id="KW-1185">Reference proteome</keyword>
<accession>A0A1G7V7Z0</accession>
<dbReference type="AlphaFoldDB" id="A0A1G7V7Z0"/>
<dbReference type="InterPro" id="IPR003448">
    <property type="entry name" value="Mopterin_biosynth_MoaE"/>
</dbReference>
<gene>
    <name evidence="13" type="ORF">SAMN05421742_101570</name>
</gene>
<dbReference type="GO" id="GO:0030366">
    <property type="term" value="F:molybdopterin synthase activity"/>
    <property type="evidence" value="ECO:0007669"/>
    <property type="project" value="UniProtKB-EC"/>
</dbReference>
<evidence type="ECO:0000256" key="9">
    <source>
        <dbReference type="ARBA" id="ARBA00030407"/>
    </source>
</evidence>
<evidence type="ECO:0000256" key="1">
    <source>
        <dbReference type="ARBA" id="ARBA00005046"/>
    </source>
</evidence>
<evidence type="ECO:0000256" key="8">
    <source>
        <dbReference type="ARBA" id="ARBA00029745"/>
    </source>
</evidence>
<dbReference type="EC" id="2.8.1.12" evidence="3"/>
<dbReference type="EMBL" id="FNCV01000001">
    <property type="protein sequence ID" value="SDG55827.1"/>
    <property type="molecule type" value="Genomic_DNA"/>
</dbReference>
<evidence type="ECO:0000256" key="3">
    <source>
        <dbReference type="ARBA" id="ARBA00011950"/>
    </source>
</evidence>
<protein>
    <recommendedName>
        <fullName evidence="4">Molybdopterin synthase catalytic subunit</fullName>
        <ecNumber evidence="3">2.8.1.12</ecNumber>
    </recommendedName>
    <alternativeName>
        <fullName evidence="10">MPT synthase subunit 2</fullName>
    </alternativeName>
    <alternativeName>
        <fullName evidence="8">Molybdenum cofactor biosynthesis protein E</fullName>
    </alternativeName>
    <alternativeName>
        <fullName evidence="9">Molybdopterin-converting factor large subunit</fullName>
    </alternativeName>
    <alternativeName>
        <fullName evidence="11">Molybdopterin-converting factor subunit 2</fullName>
    </alternativeName>
</protein>
<comment type="function">
    <text evidence="6">Converts molybdopterin precursor Z into molybdopterin. This requires the incorporation of two sulfur atoms into precursor Z to generate a dithiolene group. The sulfur is provided by MoaD.</text>
</comment>
<evidence type="ECO:0000313" key="13">
    <source>
        <dbReference type="EMBL" id="SDG55827.1"/>
    </source>
</evidence>
<evidence type="ECO:0000256" key="2">
    <source>
        <dbReference type="ARBA" id="ARBA00005426"/>
    </source>
</evidence>
<evidence type="ECO:0000256" key="5">
    <source>
        <dbReference type="ARBA" id="ARBA00023150"/>
    </source>
</evidence>
<dbReference type="InterPro" id="IPR036563">
    <property type="entry name" value="MoaE_sf"/>
</dbReference>
<comment type="similarity">
    <text evidence="2">Belongs to the MoaE family.</text>
</comment>
<dbReference type="STRING" id="83401.SAMN05421742_101570"/>
<reference evidence="14" key="1">
    <citation type="submission" date="2016-10" db="EMBL/GenBank/DDBJ databases">
        <authorList>
            <person name="Varghese N."/>
            <person name="Submissions S."/>
        </authorList>
    </citation>
    <scope>NUCLEOTIDE SEQUENCE [LARGE SCALE GENOMIC DNA]</scope>
    <source>
        <strain evidence="14">930I</strain>
    </source>
</reference>
<dbReference type="Pfam" id="PF02391">
    <property type="entry name" value="MoaE"/>
    <property type="match status" value="1"/>
</dbReference>
<name>A0A1G7V7Z0_9PROT</name>
<proteinExistence type="inferred from homology"/>
<comment type="catalytic activity">
    <reaction evidence="12">
        <text>2 [molybdopterin-synthase sulfur-carrier protein]-C-terminal-Gly-aminoethanethioate + cyclic pyranopterin phosphate + H2O = molybdopterin + 2 [molybdopterin-synthase sulfur-carrier protein]-C-terminal Gly-Gly + 2 H(+)</text>
        <dbReference type="Rhea" id="RHEA:26333"/>
        <dbReference type="Rhea" id="RHEA-COMP:12202"/>
        <dbReference type="Rhea" id="RHEA-COMP:19907"/>
        <dbReference type="ChEBI" id="CHEBI:15377"/>
        <dbReference type="ChEBI" id="CHEBI:15378"/>
        <dbReference type="ChEBI" id="CHEBI:58698"/>
        <dbReference type="ChEBI" id="CHEBI:59648"/>
        <dbReference type="ChEBI" id="CHEBI:90778"/>
        <dbReference type="ChEBI" id="CHEBI:232372"/>
        <dbReference type="EC" id="2.8.1.12"/>
    </reaction>
</comment>
<evidence type="ECO:0000256" key="4">
    <source>
        <dbReference type="ARBA" id="ARBA00013858"/>
    </source>
</evidence>
<dbReference type="Gene3D" id="3.90.1170.40">
    <property type="entry name" value="Molybdopterin biosynthesis MoaE subunit"/>
    <property type="match status" value="1"/>
</dbReference>
<sequence>MSGLTLTRLSAEPLDPMAEWAAFEGRRTGNGAVVSFLGQVRADDGVVALTLEHYPGMTERRLEALPGAARARHGADLDLLVVHRVGRVDLGQPIVLVLAGAPHRDAAFAACRFLIDRLKAEVPFWKYVHRADGAGHWLAPPRGGAG</sequence>
<dbReference type="PANTHER" id="PTHR23404">
    <property type="entry name" value="MOLYBDOPTERIN SYNTHASE RELATED"/>
    <property type="match status" value="1"/>
</dbReference>
<evidence type="ECO:0000256" key="12">
    <source>
        <dbReference type="ARBA" id="ARBA00049878"/>
    </source>
</evidence>
<organism evidence="13 14">
    <name type="scientific">Roseospirillum parvum</name>
    <dbReference type="NCBI Taxonomy" id="83401"/>
    <lineage>
        <taxon>Bacteria</taxon>
        <taxon>Pseudomonadati</taxon>
        <taxon>Pseudomonadota</taxon>
        <taxon>Alphaproteobacteria</taxon>
        <taxon>Rhodospirillales</taxon>
        <taxon>Rhodospirillaceae</taxon>
        <taxon>Roseospirillum</taxon>
    </lineage>
</organism>
<dbReference type="OrthoDB" id="9803224at2"/>
<dbReference type="GO" id="GO:0006777">
    <property type="term" value="P:Mo-molybdopterin cofactor biosynthetic process"/>
    <property type="evidence" value="ECO:0007669"/>
    <property type="project" value="UniProtKB-KW"/>
</dbReference>
<evidence type="ECO:0000256" key="10">
    <source>
        <dbReference type="ARBA" id="ARBA00030781"/>
    </source>
</evidence>
<evidence type="ECO:0000256" key="11">
    <source>
        <dbReference type="ARBA" id="ARBA00032474"/>
    </source>
</evidence>
<dbReference type="UniPathway" id="UPA00344"/>